<dbReference type="OrthoDB" id="5196537at2"/>
<reference evidence="1 2" key="1">
    <citation type="submission" date="2016-09" db="EMBL/GenBank/DDBJ databases">
        <title>Complete genome sequence of microbes from the polar regions.</title>
        <authorList>
            <person name="Liao L."/>
            <person name="Chen B."/>
        </authorList>
    </citation>
    <scope>NUCLEOTIDE SEQUENCE [LARGE SCALE GENOMIC DNA]</scope>
    <source>
        <strain evidence="1 2">ZS314</strain>
    </source>
</reference>
<dbReference type="EMBL" id="CP017146">
    <property type="protein sequence ID" value="QHO68927.1"/>
    <property type="molecule type" value="Genomic_DNA"/>
</dbReference>
<sequence length="61" mass="6846">MLLDKEQIIDFLRSLGRNDEATRADAELPDKVDTDKDRGLLEKFGVDPKEVLGQLGRSFGL</sequence>
<accession>A0A7L5AFG8</accession>
<dbReference type="Proteomes" id="UP000464507">
    <property type="component" value="Chromosome"/>
</dbReference>
<evidence type="ECO:0000313" key="1">
    <source>
        <dbReference type="EMBL" id="QHO68927.1"/>
    </source>
</evidence>
<evidence type="ECO:0000313" key="2">
    <source>
        <dbReference type="Proteomes" id="UP000464507"/>
    </source>
</evidence>
<dbReference type="AlphaFoldDB" id="A0A7L5AFG8"/>
<proteinExistence type="predicted"/>
<keyword evidence="2" id="KW-1185">Reference proteome</keyword>
<gene>
    <name evidence="1" type="ORF">BHD05_04015</name>
</gene>
<protein>
    <submittedName>
        <fullName evidence="1">Uncharacterized protein</fullName>
    </submittedName>
</protein>
<name>A0A7L5AFG8_9MICO</name>
<organism evidence="1 2">
    <name type="scientific">Marisediminicola antarctica</name>
    <dbReference type="NCBI Taxonomy" id="674079"/>
    <lineage>
        <taxon>Bacteria</taxon>
        <taxon>Bacillati</taxon>
        <taxon>Actinomycetota</taxon>
        <taxon>Actinomycetes</taxon>
        <taxon>Micrococcales</taxon>
        <taxon>Microbacteriaceae</taxon>
        <taxon>Marisediminicola</taxon>
    </lineage>
</organism>
<dbReference type="KEGG" id="mant:BHD05_04015"/>